<dbReference type="AlphaFoldDB" id="T2JX52"/>
<comment type="caution">
    <text evidence="1">The sequence shown here is derived from an EMBL/GenBank/DDBJ whole genome shotgun (WGS) entry which is preliminary data.</text>
</comment>
<accession>T2JX52</accession>
<dbReference type="Proteomes" id="UP000018130">
    <property type="component" value="Unassembled WGS sequence"/>
</dbReference>
<reference evidence="1 2" key="2">
    <citation type="submission" date="2013-09" db="EMBL/GenBank/DDBJ databases">
        <title>Whole genome comparison of six Crocosphaera watsonii strains with differing phenotypes.</title>
        <authorList>
            <person name="Bench S.R."/>
            <person name="Heller P."/>
            <person name="Frank I."/>
            <person name="Arciniega M."/>
            <person name="Shilova I.N."/>
            <person name="Zehr J.P."/>
        </authorList>
    </citation>
    <scope>NUCLEOTIDE SEQUENCE [LARGE SCALE GENOMIC DNA]</scope>
    <source>
        <strain evidence="1 2">WH 0402</strain>
    </source>
</reference>
<name>T2JX52_CROWT</name>
<sequence length="43" mass="4981">MTNSEFLPMSLASLLRVFGNDYQFNKNVKRSPYLKILSEAPIF</sequence>
<organism evidence="1 2">
    <name type="scientific">Crocosphaera watsonii WH 0402</name>
    <dbReference type="NCBI Taxonomy" id="1284629"/>
    <lineage>
        <taxon>Bacteria</taxon>
        <taxon>Bacillati</taxon>
        <taxon>Cyanobacteriota</taxon>
        <taxon>Cyanophyceae</taxon>
        <taxon>Oscillatoriophycideae</taxon>
        <taxon>Chroococcales</taxon>
        <taxon>Aphanothecaceae</taxon>
        <taxon>Crocosphaera</taxon>
    </lineage>
</organism>
<evidence type="ECO:0000313" key="2">
    <source>
        <dbReference type="Proteomes" id="UP000018130"/>
    </source>
</evidence>
<evidence type="ECO:0000313" key="1">
    <source>
        <dbReference type="EMBL" id="CCQ69654.1"/>
    </source>
</evidence>
<dbReference type="EMBL" id="CAQN01001015">
    <property type="protein sequence ID" value="CCQ69654.1"/>
    <property type="molecule type" value="Genomic_DNA"/>
</dbReference>
<proteinExistence type="predicted"/>
<reference evidence="1 2" key="1">
    <citation type="submission" date="2013-01" db="EMBL/GenBank/DDBJ databases">
        <authorList>
            <person name="Bench S."/>
        </authorList>
    </citation>
    <scope>NUCLEOTIDE SEQUENCE [LARGE SCALE GENOMIC DNA]</scope>
    <source>
        <strain evidence="1 2">WH 0402</strain>
    </source>
</reference>
<protein>
    <submittedName>
        <fullName evidence="1">Uncharacterized protein</fullName>
    </submittedName>
</protein>
<gene>
    <name evidence="1" type="ORF">CWATWH0402_1307</name>
</gene>